<accession>A0A120G9E1</accession>
<comment type="caution">
    <text evidence="2">The sequence shown here is derived from an EMBL/GenBank/DDBJ whole genome shotgun (WGS) entry which is preliminary data.</text>
</comment>
<sequence length="251" mass="26357">MPLPGSRKKYRDRRTDNHPPTPARALRCTHLYLPACNGKNRKMKSPVALLSSALLLAMSSSVFAASSVDLAVKGLITPSACAPSLSSGGIVDHGKISAKDLRLEGWTVLKSHNLQLGITCDAPTLLALKGIDNVGDAHDPRNSYGLGLVSGKKLGSFSLTLSNPIADGAAISMIESSDNGLTWRASFPGDMWPASYLASFGDNTTGSWAPTPVQQVLADLMVATIIAPTAGMDLTTEVPINGSATLEVKYL</sequence>
<dbReference type="InterPro" id="IPR010546">
    <property type="entry name" value="DUF1120"/>
</dbReference>
<feature type="region of interest" description="Disordered" evidence="1">
    <location>
        <begin position="1"/>
        <end position="23"/>
    </location>
</feature>
<proteinExistence type="predicted"/>
<gene>
    <name evidence="2" type="ORF">PFLmoz3_00220</name>
</gene>
<dbReference type="EMBL" id="LCYA01000002">
    <property type="protein sequence ID" value="KWV90222.1"/>
    <property type="molecule type" value="Genomic_DNA"/>
</dbReference>
<dbReference type="Proteomes" id="UP000061348">
    <property type="component" value="Unassembled WGS sequence"/>
</dbReference>
<dbReference type="PATRIC" id="fig|294.194.peg.236"/>
<reference evidence="2 3" key="1">
    <citation type="submission" date="2015-05" db="EMBL/GenBank/DDBJ databases">
        <title>A genomic and transcriptomic approach to investigate the blue pigment phenotype in Pseudomonas fluorescens.</title>
        <authorList>
            <person name="Andreani N.A."/>
            <person name="Cardazzo B."/>
        </authorList>
    </citation>
    <scope>NUCLEOTIDE SEQUENCE [LARGE SCALE GENOMIC DNA]</scope>
    <source>
        <strain evidence="2 3">Ps_22</strain>
    </source>
</reference>
<evidence type="ECO:0008006" key="4">
    <source>
        <dbReference type="Google" id="ProtNLM"/>
    </source>
</evidence>
<feature type="compositionally biased region" description="Basic residues" evidence="1">
    <location>
        <begin position="1"/>
        <end position="12"/>
    </location>
</feature>
<protein>
    <recommendedName>
        <fullName evidence="4">Protein GltF</fullName>
    </recommendedName>
</protein>
<evidence type="ECO:0000256" key="1">
    <source>
        <dbReference type="SAM" id="MobiDB-lite"/>
    </source>
</evidence>
<organism evidence="2 3">
    <name type="scientific">Pseudomonas fluorescens</name>
    <dbReference type="NCBI Taxonomy" id="294"/>
    <lineage>
        <taxon>Bacteria</taxon>
        <taxon>Pseudomonadati</taxon>
        <taxon>Pseudomonadota</taxon>
        <taxon>Gammaproteobacteria</taxon>
        <taxon>Pseudomonadales</taxon>
        <taxon>Pseudomonadaceae</taxon>
        <taxon>Pseudomonas</taxon>
    </lineage>
</organism>
<name>A0A120G9E1_PSEFL</name>
<dbReference type="Pfam" id="PF06551">
    <property type="entry name" value="DUF1120"/>
    <property type="match status" value="1"/>
</dbReference>
<evidence type="ECO:0000313" key="2">
    <source>
        <dbReference type="EMBL" id="KWV90222.1"/>
    </source>
</evidence>
<evidence type="ECO:0000313" key="3">
    <source>
        <dbReference type="Proteomes" id="UP000061348"/>
    </source>
</evidence>
<dbReference type="AlphaFoldDB" id="A0A120G9E1"/>